<dbReference type="EMBL" id="VBOY01000152">
    <property type="protein sequence ID" value="TMQ61950.1"/>
    <property type="molecule type" value="Genomic_DNA"/>
</dbReference>
<gene>
    <name evidence="3" type="ORF">E6K78_12280</name>
</gene>
<accession>A0A538TE93</accession>
<dbReference type="InterPro" id="IPR029068">
    <property type="entry name" value="Glyas_Bleomycin-R_OHBP_Dase"/>
</dbReference>
<dbReference type="SUPFAM" id="SSF54593">
    <property type="entry name" value="Glyoxalase/Bleomycin resistance protein/Dihydroxybiphenyl dioxygenase"/>
    <property type="match status" value="2"/>
</dbReference>
<dbReference type="PANTHER" id="PTHR33993">
    <property type="entry name" value="GLYOXALASE-RELATED"/>
    <property type="match status" value="1"/>
</dbReference>
<feature type="compositionally biased region" description="Low complexity" evidence="1">
    <location>
        <begin position="291"/>
        <end position="300"/>
    </location>
</feature>
<evidence type="ECO:0000256" key="1">
    <source>
        <dbReference type="SAM" id="MobiDB-lite"/>
    </source>
</evidence>
<evidence type="ECO:0000313" key="4">
    <source>
        <dbReference type="Proteomes" id="UP000316609"/>
    </source>
</evidence>
<evidence type="ECO:0000259" key="2">
    <source>
        <dbReference type="PROSITE" id="PS51819"/>
    </source>
</evidence>
<sequence length="362" mass="39205">MIRLRHIVVFTTDLARLREFYEDRVGLEPSIADPHWTAYRTRGAILALHPLAGGATPYVELAFETADLEATMRDVEHRGGRFTEPIQDEKWSARIRLHDTEGNRLALVQPKLPTMETEGPEIVAAMVHARDLAAAGAFYRDVLGLETHEGTSSRVWLVAGATMVALTPSITPGAKAVGFGLAVPELPLWVDEARARGLTIADPVDRGFGSFADAIDPDGNPITFFEASEPVSEEERLAEPFEDDGALARAPFRKPPKKGSKAVGRITVGLGYAGSATKRKAEARPKRQRAAQRVASARGSGPAGSRVKPKRTADSKRARAKPAIGRLKKAELRTLAQHKRAVARASKGKPIKRAAARAGKRS</sequence>
<dbReference type="PROSITE" id="PS51819">
    <property type="entry name" value="VOC"/>
    <property type="match status" value="2"/>
</dbReference>
<dbReference type="InterPro" id="IPR037523">
    <property type="entry name" value="VOC_core"/>
</dbReference>
<feature type="region of interest" description="Disordered" evidence="1">
    <location>
        <begin position="341"/>
        <end position="362"/>
    </location>
</feature>
<proteinExistence type="predicted"/>
<protein>
    <submittedName>
        <fullName evidence="3">VOC family protein</fullName>
    </submittedName>
</protein>
<dbReference type="InterPro" id="IPR052164">
    <property type="entry name" value="Anthracycline_SecMetBiosynth"/>
</dbReference>
<dbReference type="Proteomes" id="UP000316609">
    <property type="component" value="Unassembled WGS sequence"/>
</dbReference>
<feature type="domain" description="VOC" evidence="2">
    <location>
        <begin position="119"/>
        <end position="227"/>
    </location>
</feature>
<dbReference type="CDD" id="cd06587">
    <property type="entry name" value="VOC"/>
    <property type="match status" value="1"/>
</dbReference>
<dbReference type="InterPro" id="IPR004360">
    <property type="entry name" value="Glyas_Fos-R_dOase_dom"/>
</dbReference>
<dbReference type="Gene3D" id="3.10.180.10">
    <property type="entry name" value="2,3-Dihydroxybiphenyl 1,2-Dioxygenase, domain 1"/>
    <property type="match status" value="2"/>
</dbReference>
<feature type="region of interest" description="Disordered" evidence="1">
    <location>
        <begin position="275"/>
        <end position="327"/>
    </location>
</feature>
<evidence type="ECO:0000313" key="3">
    <source>
        <dbReference type="EMBL" id="TMQ61950.1"/>
    </source>
</evidence>
<feature type="domain" description="VOC" evidence="2">
    <location>
        <begin position="3"/>
        <end position="110"/>
    </location>
</feature>
<reference evidence="3 4" key="1">
    <citation type="journal article" date="2019" name="Nat. Microbiol.">
        <title>Mediterranean grassland soil C-N compound turnover is dependent on rainfall and depth, and is mediated by genomically divergent microorganisms.</title>
        <authorList>
            <person name="Diamond S."/>
            <person name="Andeer P.F."/>
            <person name="Li Z."/>
            <person name="Crits-Christoph A."/>
            <person name="Burstein D."/>
            <person name="Anantharaman K."/>
            <person name="Lane K.R."/>
            <person name="Thomas B.C."/>
            <person name="Pan C."/>
            <person name="Northen T.R."/>
            <person name="Banfield J.F."/>
        </authorList>
    </citation>
    <scope>NUCLEOTIDE SEQUENCE [LARGE SCALE GENOMIC DNA]</scope>
    <source>
        <strain evidence="3">WS_8</strain>
    </source>
</reference>
<organism evidence="3 4">
    <name type="scientific">Eiseniibacteriota bacterium</name>
    <dbReference type="NCBI Taxonomy" id="2212470"/>
    <lineage>
        <taxon>Bacteria</taxon>
        <taxon>Candidatus Eiseniibacteriota</taxon>
    </lineage>
</organism>
<dbReference type="AlphaFoldDB" id="A0A538TE93"/>
<dbReference type="PANTHER" id="PTHR33993:SF14">
    <property type="entry name" value="GB|AAF24581.1"/>
    <property type="match status" value="1"/>
</dbReference>
<name>A0A538TE93_UNCEI</name>
<comment type="caution">
    <text evidence="3">The sequence shown here is derived from an EMBL/GenBank/DDBJ whole genome shotgun (WGS) entry which is preliminary data.</text>
</comment>
<dbReference type="Pfam" id="PF00903">
    <property type="entry name" value="Glyoxalase"/>
    <property type="match status" value="2"/>
</dbReference>